<proteinExistence type="predicted"/>
<evidence type="ECO:0000313" key="2">
    <source>
        <dbReference type="EMBL" id="MBT0723493.1"/>
    </source>
</evidence>
<gene>
    <name evidence="2" type="ORF">HH682_03340</name>
</gene>
<dbReference type="Pfam" id="PF00535">
    <property type="entry name" value="Glycos_transf_2"/>
    <property type="match status" value="1"/>
</dbReference>
<accession>A0ABS5SXJ5</accession>
<feature type="domain" description="Glycosyltransferase 2-like" evidence="1">
    <location>
        <begin position="8"/>
        <end position="159"/>
    </location>
</feature>
<dbReference type="PANTHER" id="PTHR22916">
    <property type="entry name" value="GLYCOSYLTRANSFERASE"/>
    <property type="match status" value="1"/>
</dbReference>
<dbReference type="InterPro" id="IPR001173">
    <property type="entry name" value="Glyco_trans_2-like"/>
</dbReference>
<evidence type="ECO:0000259" key="1">
    <source>
        <dbReference type="Pfam" id="PF00535"/>
    </source>
</evidence>
<dbReference type="EMBL" id="JABBFR010000003">
    <property type="protein sequence ID" value="MBT0723493.1"/>
    <property type="molecule type" value="Genomic_DNA"/>
</dbReference>
<organism evidence="2 3">
    <name type="scientific">Rosenbergiella gaditana</name>
    <dbReference type="NCBI Taxonomy" id="2726987"/>
    <lineage>
        <taxon>Bacteria</taxon>
        <taxon>Pseudomonadati</taxon>
        <taxon>Pseudomonadota</taxon>
        <taxon>Gammaproteobacteria</taxon>
        <taxon>Enterobacterales</taxon>
        <taxon>Erwiniaceae</taxon>
        <taxon>Rosenbergiella</taxon>
    </lineage>
</organism>
<dbReference type="InterPro" id="IPR029044">
    <property type="entry name" value="Nucleotide-diphossugar_trans"/>
</dbReference>
<sequence>MKNNINFSVIIPAYNASQTIIRTLDSLIFQTYKFFEVIIVDDLSNDVDKLEDIVSIYTNKGLNINFFKSDIKLNGAGARNKGINISVNDYICFLDADDTWLPNKLEIYKNNVSNSVGSNNNIYYSKVSIVKNNEVIKIMPLREFLPDKETMANYLFGCAGFIQTSTLLIHKSILEKINFNEKFVRHQDYDLCIRLNAYGCKFIMIRDTLSEYHIDDRPVSIKGENISYSYFWLSEMSRYLVKKDYYAYKAFKLTNKMFGFKRFYTFLSNFILSTILSKRDFIFLILSKMK</sequence>
<evidence type="ECO:0000313" key="3">
    <source>
        <dbReference type="Proteomes" id="UP000790096"/>
    </source>
</evidence>
<comment type="caution">
    <text evidence="2">The sequence shown here is derived from an EMBL/GenBank/DDBJ whole genome shotgun (WGS) entry which is preliminary data.</text>
</comment>
<dbReference type="Gene3D" id="3.90.550.10">
    <property type="entry name" value="Spore Coat Polysaccharide Biosynthesis Protein SpsA, Chain A"/>
    <property type="match status" value="1"/>
</dbReference>
<dbReference type="PANTHER" id="PTHR22916:SF3">
    <property type="entry name" value="UDP-GLCNAC:BETAGAL BETA-1,3-N-ACETYLGLUCOSAMINYLTRANSFERASE-LIKE PROTEIN 1"/>
    <property type="match status" value="1"/>
</dbReference>
<dbReference type="RefSeq" id="WP_214236212.1">
    <property type="nucleotide sequence ID" value="NZ_JABBFR010000003.1"/>
</dbReference>
<dbReference type="Proteomes" id="UP000790096">
    <property type="component" value="Unassembled WGS sequence"/>
</dbReference>
<keyword evidence="3" id="KW-1185">Reference proteome</keyword>
<protein>
    <submittedName>
        <fullName evidence="2">Glycosyltransferase family 2 protein</fullName>
    </submittedName>
</protein>
<dbReference type="SUPFAM" id="SSF53448">
    <property type="entry name" value="Nucleotide-diphospho-sugar transferases"/>
    <property type="match status" value="1"/>
</dbReference>
<reference evidence="2 3" key="1">
    <citation type="submission" date="2020-04" db="EMBL/GenBank/DDBJ databases">
        <title>Genome sequencing of Rosenbergiella species.</title>
        <authorList>
            <person name="Alvarez-Perez S."/>
            <person name="Lievens B."/>
        </authorList>
    </citation>
    <scope>NUCLEOTIDE SEQUENCE [LARGE SCALE GENOMIC DNA]</scope>
    <source>
        <strain evidence="2 3">S61</strain>
    </source>
</reference>
<name>A0ABS5SXJ5_9GAMM</name>
<dbReference type="CDD" id="cd00761">
    <property type="entry name" value="Glyco_tranf_GTA_type"/>
    <property type="match status" value="1"/>
</dbReference>